<dbReference type="AlphaFoldDB" id="A0A939IJ17"/>
<feature type="domain" description="Baseplate J-like C-terminal" evidence="3">
    <location>
        <begin position="248"/>
        <end position="332"/>
    </location>
</feature>
<dbReference type="InterPro" id="IPR052399">
    <property type="entry name" value="Phage_Baseplate_Assmbl_Protein"/>
</dbReference>
<evidence type="ECO:0000259" key="3">
    <source>
        <dbReference type="Pfam" id="PF26079"/>
    </source>
</evidence>
<dbReference type="PANTHER" id="PTHR37829">
    <property type="entry name" value="PHAGE-LIKE ELEMENT PBSX PROTEIN XKDT"/>
    <property type="match status" value="1"/>
</dbReference>
<gene>
    <name evidence="4" type="ORF">JYB65_07195</name>
</gene>
<dbReference type="Pfam" id="PF26078">
    <property type="entry name" value="Baseplate_J_M"/>
    <property type="match status" value="1"/>
</dbReference>
<sequence length="336" mass="36568">MTYEKILADMMSRVTSDVDKREGSVIYDALAPCAYHLAQTYYNLNNFLDLVLGDTAVGEYLDRVVSDYGITRKKATRAVRQIETTAAVSIGTRWGISDTTYEITALLSPKVYSATCDQFGEIGNRYSGLLENIDNVGGVTATLTGIMASGTDEESDENLRARFYTQVQAPSTSGNANNYKEWALEVSGVGNVKVFPLWNGAGTVKVLVVDSDMGIDETLPVVVYEYIEKVRPIGAIVTIESPTSQTIDMTAEVMLDGIRLLEDIQTAFTTLLTTYLKESVFEIYNLSYAQIGSLLLSVEGVKDYSNLLVNGGTANITLTDEQIPVTGTVTLTEGVV</sequence>
<comment type="similarity">
    <text evidence="1">Belongs to the Mu gp47/PBSX XkdT family.</text>
</comment>
<protein>
    <submittedName>
        <fullName evidence="4">Baseplate J/gp47 family protein</fullName>
    </submittedName>
</protein>
<evidence type="ECO:0000259" key="2">
    <source>
        <dbReference type="Pfam" id="PF26078"/>
    </source>
</evidence>
<keyword evidence="5" id="KW-1185">Reference proteome</keyword>
<dbReference type="Proteomes" id="UP000664545">
    <property type="component" value="Unassembled WGS sequence"/>
</dbReference>
<evidence type="ECO:0000313" key="5">
    <source>
        <dbReference type="Proteomes" id="UP000664545"/>
    </source>
</evidence>
<accession>A0A939IJ17</accession>
<dbReference type="PANTHER" id="PTHR37829:SF3">
    <property type="entry name" value="PROTEIN JAYE-RELATED"/>
    <property type="match status" value="1"/>
</dbReference>
<dbReference type="InterPro" id="IPR058530">
    <property type="entry name" value="Baseplate_J-like_C"/>
</dbReference>
<dbReference type="Pfam" id="PF26079">
    <property type="entry name" value="Baseplate_J_C"/>
    <property type="match status" value="1"/>
</dbReference>
<proteinExistence type="inferred from homology"/>
<name>A0A939IJ17_CLOAM</name>
<dbReference type="InterPro" id="IPR058531">
    <property type="entry name" value="Baseplate_J_M"/>
</dbReference>
<comment type="caution">
    <text evidence="4">The sequence shown here is derived from an EMBL/GenBank/DDBJ whole genome shotgun (WGS) entry which is preliminary data.</text>
</comment>
<feature type="domain" description="Baseplate J-like central" evidence="2">
    <location>
        <begin position="171"/>
        <end position="240"/>
    </location>
</feature>
<reference evidence="4" key="1">
    <citation type="submission" date="2021-02" db="EMBL/GenBank/DDBJ databases">
        <title>Abyssanaerobacter marinus gen.nov., sp., nov, anaerobic bacterium isolated from the Onnuri vent field of Indian Ocean and suggestion of Mogibacteriaceae fam. nov., and proposal of reclassification of ambiguous this family's genus member.</title>
        <authorList>
            <person name="Kim Y.J."/>
            <person name="Yang J.-A."/>
        </authorList>
    </citation>
    <scope>NUCLEOTIDE SEQUENCE</scope>
    <source>
        <strain evidence="4">DSM 2634</strain>
    </source>
</reference>
<evidence type="ECO:0000313" key="4">
    <source>
        <dbReference type="EMBL" id="MBN7773143.1"/>
    </source>
</evidence>
<evidence type="ECO:0000256" key="1">
    <source>
        <dbReference type="ARBA" id="ARBA00038087"/>
    </source>
</evidence>
<dbReference type="EMBL" id="JAFJZZ010000002">
    <property type="protein sequence ID" value="MBN7773143.1"/>
    <property type="molecule type" value="Genomic_DNA"/>
</dbReference>
<organism evidence="4 5">
    <name type="scientific">Clostridium aminobutyricum</name>
    <dbReference type="NCBI Taxonomy" id="33953"/>
    <lineage>
        <taxon>Bacteria</taxon>
        <taxon>Bacillati</taxon>
        <taxon>Bacillota</taxon>
        <taxon>Clostridia</taxon>
        <taxon>Eubacteriales</taxon>
        <taxon>Clostridiaceae</taxon>
        <taxon>Clostridium</taxon>
    </lineage>
</organism>